<name>A0A8K0QVU4_9PLEO</name>
<evidence type="ECO:0000256" key="2">
    <source>
        <dbReference type="SAM" id="Phobius"/>
    </source>
</evidence>
<reference evidence="4" key="1">
    <citation type="journal article" date="2021" name="Nat. Commun.">
        <title>Genetic determinants of endophytism in the Arabidopsis root mycobiome.</title>
        <authorList>
            <person name="Mesny F."/>
            <person name="Miyauchi S."/>
            <person name="Thiergart T."/>
            <person name="Pickel B."/>
            <person name="Atanasova L."/>
            <person name="Karlsson M."/>
            <person name="Huettel B."/>
            <person name="Barry K.W."/>
            <person name="Haridas S."/>
            <person name="Chen C."/>
            <person name="Bauer D."/>
            <person name="Andreopoulos W."/>
            <person name="Pangilinan J."/>
            <person name="LaButti K."/>
            <person name="Riley R."/>
            <person name="Lipzen A."/>
            <person name="Clum A."/>
            <person name="Drula E."/>
            <person name="Henrissat B."/>
            <person name="Kohler A."/>
            <person name="Grigoriev I.V."/>
            <person name="Martin F.M."/>
            <person name="Hacquard S."/>
        </authorList>
    </citation>
    <scope>NUCLEOTIDE SEQUENCE</scope>
    <source>
        <strain evidence="4">MPI-SDFR-AT-0120</strain>
    </source>
</reference>
<evidence type="ECO:0000256" key="3">
    <source>
        <dbReference type="SAM" id="SignalP"/>
    </source>
</evidence>
<dbReference type="AlphaFoldDB" id="A0A8K0QVU4"/>
<organism evidence="4 5">
    <name type="scientific">Paraphoma chrysanthemicola</name>
    <dbReference type="NCBI Taxonomy" id="798071"/>
    <lineage>
        <taxon>Eukaryota</taxon>
        <taxon>Fungi</taxon>
        <taxon>Dikarya</taxon>
        <taxon>Ascomycota</taxon>
        <taxon>Pezizomycotina</taxon>
        <taxon>Dothideomycetes</taxon>
        <taxon>Pleosporomycetidae</taxon>
        <taxon>Pleosporales</taxon>
        <taxon>Pleosporineae</taxon>
        <taxon>Phaeosphaeriaceae</taxon>
        <taxon>Paraphoma</taxon>
    </lineage>
</organism>
<comment type="caution">
    <text evidence="4">The sequence shown here is derived from an EMBL/GenBank/DDBJ whole genome shotgun (WGS) entry which is preliminary data.</text>
</comment>
<protein>
    <submittedName>
        <fullName evidence="4">Uncharacterized protein</fullName>
    </submittedName>
</protein>
<feature type="compositionally biased region" description="Pro residues" evidence="1">
    <location>
        <begin position="195"/>
        <end position="206"/>
    </location>
</feature>
<keyword evidence="3" id="KW-0732">Signal</keyword>
<accession>A0A8K0QVU4</accession>
<feature type="compositionally biased region" description="Polar residues" evidence="1">
    <location>
        <begin position="312"/>
        <end position="321"/>
    </location>
</feature>
<proteinExistence type="predicted"/>
<feature type="compositionally biased region" description="Low complexity" evidence="1">
    <location>
        <begin position="322"/>
        <end position="336"/>
    </location>
</feature>
<feature type="compositionally biased region" description="Polar residues" evidence="1">
    <location>
        <begin position="343"/>
        <end position="356"/>
    </location>
</feature>
<evidence type="ECO:0000313" key="5">
    <source>
        <dbReference type="Proteomes" id="UP000813461"/>
    </source>
</evidence>
<keyword evidence="2" id="KW-0812">Transmembrane</keyword>
<feature type="region of interest" description="Disordered" evidence="1">
    <location>
        <begin position="171"/>
        <end position="209"/>
    </location>
</feature>
<dbReference type="CDD" id="cd12087">
    <property type="entry name" value="TM_EGFR-like"/>
    <property type="match status" value="1"/>
</dbReference>
<dbReference type="NCBIfam" id="TIGR01167">
    <property type="entry name" value="LPXTG_anchor"/>
    <property type="match status" value="1"/>
</dbReference>
<feature type="compositionally biased region" description="Low complexity" evidence="1">
    <location>
        <begin position="264"/>
        <end position="276"/>
    </location>
</feature>
<feature type="signal peptide" evidence="3">
    <location>
        <begin position="1"/>
        <end position="17"/>
    </location>
</feature>
<feature type="region of interest" description="Disordered" evidence="1">
    <location>
        <begin position="246"/>
        <end position="387"/>
    </location>
</feature>
<feature type="chain" id="PRO_5035427108" evidence="3">
    <location>
        <begin position="18"/>
        <end position="387"/>
    </location>
</feature>
<keyword evidence="5" id="KW-1185">Reference proteome</keyword>
<keyword evidence="2" id="KW-1133">Transmembrane helix</keyword>
<feature type="transmembrane region" description="Helical" evidence="2">
    <location>
        <begin position="213"/>
        <end position="237"/>
    </location>
</feature>
<dbReference type="Proteomes" id="UP000813461">
    <property type="component" value="Unassembled WGS sequence"/>
</dbReference>
<evidence type="ECO:0000313" key="4">
    <source>
        <dbReference type="EMBL" id="KAH7070932.1"/>
    </source>
</evidence>
<sequence>MLVHLAIGSALIASSLAAQQASPVVSPPDAVITPGPNIELLRKQNNDQYIGWVQFSGSWSSQTCDVGNTYYQAGGQWACCSTTRAGCANMPIGCVSGSMIYSVTASPGSTLTNSRVTRACTQLWTASSDASFTVCNTAFMFENDRDSSPRSNIICGVSSLNWSYYRQAPATTTTARSSPSTPSPNPSTSSTRTPSPTPTPIPPPPMPEEKSKAWIAGAVVGPLVGLALIGFGAFFFIRRRRNKSHDQHVAPATGSLPPPGATAYQQNNYPTNQQPVSPGPPQYYPPMQQNAGAVPFGTTEQKGGFYAPGPQSPVTTQGSQSPYGAPQQWQQPAGQPVYGAPSPSMSPQPQHAQTQPYVAPEARPFSSELEGSYQHGSPEVISVQPNK</sequence>
<dbReference type="EMBL" id="JAGMVJ010000025">
    <property type="protein sequence ID" value="KAH7070932.1"/>
    <property type="molecule type" value="Genomic_DNA"/>
</dbReference>
<dbReference type="OrthoDB" id="3557178at2759"/>
<gene>
    <name evidence="4" type="ORF">FB567DRAFT_598196</name>
</gene>
<keyword evidence="2" id="KW-0472">Membrane</keyword>
<feature type="compositionally biased region" description="Low complexity" evidence="1">
    <location>
        <begin position="171"/>
        <end position="194"/>
    </location>
</feature>
<evidence type="ECO:0000256" key="1">
    <source>
        <dbReference type="SAM" id="MobiDB-lite"/>
    </source>
</evidence>